<sequence>MPRLEDYETWIEVDDVRLKEYAVESRIEERDIRCWIPSQEGKNFVIHYKDHSESRTIQWKLCADGHECGSIFTLPDKPQVAEAGMPISATEEQLYHFARVTLTEDEHAALQDESLVKQLGTLKIVAREGTTVPTTFHNSSNMLLEDKPVHEQAKKAAGHRVVGGTTVENICNWVDFEPSGEDPITIVFQYGPEEFLQAKDIMPRPARTPHVGHEREEENDDPHDENNEAEEENNEADSEDERAAKARILQLEEELAALRKRDKRKGKRPPMKREDGHSASKRPKMEDIEPNHVFKRGEVIDLT</sequence>
<dbReference type="InParanoid" id="A0A165G5W1"/>
<dbReference type="OrthoDB" id="3364132at2759"/>
<dbReference type="InterPro" id="IPR057678">
    <property type="entry name" value="DUF7918"/>
</dbReference>
<feature type="compositionally biased region" description="Basic residues" evidence="1">
    <location>
        <begin position="258"/>
        <end position="270"/>
    </location>
</feature>
<dbReference type="EMBL" id="KV423960">
    <property type="protein sequence ID" value="KZT57637.1"/>
    <property type="molecule type" value="Genomic_DNA"/>
</dbReference>
<organism evidence="3 4">
    <name type="scientific">Calocera cornea HHB12733</name>
    <dbReference type="NCBI Taxonomy" id="1353952"/>
    <lineage>
        <taxon>Eukaryota</taxon>
        <taxon>Fungi</taxon>
        <taxon>Dikarya</taxon>
        <taxon>Basidiomycota</taxon>
        <taxon>Agaricomycotina</taxon>
        <taxon>Dacrymycetes</taxon>
        <taxon>Dacrymycetales</taxon>
        <taxon>Dacrymycetaceae</taxon>
        <taxon>Calocera</taxon>
    </lineage>
</organism>
<dbReference type="PANTHER" id="PTHR36223">
    <property type="entry name" value="BETA-LACTAMASE-TYPE TRANSPEPTIDASE FOLD DOMAIN CONTAINING PROTEIN"/>
    <property type="match status" value="1"/>
</dbReference>
<evidence type="ECO:0000259" key="2">
    <source>
        <dbReference type="Pfam" id="PF25534"/>
    </source>
</evidence>
<gene>
    <name evidence="3" type="ORF">CALCODRAFT_495875</name>
</gene>
<protein>
    <recommendedName>
        <fullName evidence="2">DUF7918 domain-containing protein</fullName>
    </recommendedName>
</protein>
<name>A0A165G5W1_9BASI</name>
<feature type="compositionally biased region" description="Basic and acidic residues" evidence="1">
    <location>
        <begin position="271"/>
        <end position="303"/>
    </location>
</feature>
<dbReference type="Proteomes" id="UP000076842">
    <property type="component" value="Unassembled WGS sequence"/>
</dbReference>
<dbReference type="AlphaFoldDB" id="A0A165G5W1"/>
<evidence type="ECO:0000256" key="1">
    <source>
        <dbReference type="SAM" id="MobiDB-lite"/>
    </source>
</evidence>
<dbReference type="Pfam" id="PF25534">
    <property type="entry name" value="DUF7918"/>
    <property type="match status" value="1"/>
</dbReference>
<feature type="region of interest" description="Disordered" evidence="1">
    <location>
        <begin position="198"/>
        <end position="303"/>
    </location>
</feature>
<keyword evidence="4" id="KW-1185">Reference proteome</keyword>
<feature type="compositionally biased region" description="Acidic residues" evidence="1">
    <location>
        <begin position="217"/>
        <end position="240"/>
    </location>
</feature>
<proteinExistence type="predicted"/>
<evidence type="ECO:0000313" key="4">
    <source>
        <dbReference type="Proteomes" id="UP000076842"/>
    </source>
</evidence>
<accession>A0A165G5W1</accession>
<dbReference type="STRING" id="1353952.A0A165G5W1"/>
<reference evidence="3 4" key="1">
    <citation type="journal article" date="2016" name="Mol. Biol. Evol.">
        <title>Comparative Genomics of Early-Diverging Mushroom-Forming Fungi Provides Insights into the Origins of Lignocellulose Decay Capabilities.</title>
        <authorList>
            <person name="Nagy L.G."/>
            <person name="Riley R."/>
            <person name="Tritt A."/>
            <person name="Adam C."/>
            <person name="Daum C."/>
            <person name="Floudas D."/>
            <person name="Sun H."/>
            <person name="Yadav J.S."/>
            <person name="Pangilinan J."/>
            <person name="Larsson K.H."/>
            <person name="Matsuura K."/>
            <person name="Barry K."/>
            <person name="Labutti K."/>
            <person name="Kuo R."/>
            <person name="Ohm R.A."/>
            <person name="Bhattacharya S.S."/>
            <person name="Shirouzu T."/>
            <person name="Yoshinaga Y."/>
            <person name="Martin F.M."/>
            <person name="Grigoriev I.V."/>
            <person name="Hibbett D.S."/>
        </authorList>
    </citation>
    <scope>NUCLEOTIDE SEQUENCE [LARGE SCALE GENOMIC DNA]</scope>
    <source>
        <strain evidence="3 4">HHB12733</strain>
    </source>
</reference>
<dbReference type="PANTHER" id="PTHR36223:SF1">
    <property type="entry name" value="TRANSCRIPTION ELONGATION FACTOR EAF N-TERMINAL DOMAIN-CONTAINING PROTEIN"/>
    <property type="match status" value="1"/>
</dbReference>
<evidence type="ECO:0000313" key="3">
    <source>
        <dbReference type="EMBL" id="KZT57637.1"/>
    </source>
</evidence>
<feature type="domain" description="DUF7918" evidence="2">
    <location>
        <begin position="11"/>
        <end position="204"/>
    </location>
</feature>